<sequence>MNSDECKQQIIVSGIADALIHTFLARNLIDIPKNYVKSFQKISHVANNEDIQILFEKQVYPALLRLFDHTNSDIVSDAVFSIYNIIDAGSNSTPSTSQHPHLEHIQEFHGIDKLFEMFKRQNMKKFVIDNAALCIGKLYRAKQIPNEVIKNDIITYLKVLLNDIVDWKRQEAKQTLYGLVQNAENRQYFMQYVDIQEALRDLDSPLDDNDMMKTVLMRKQESDCNILQILLAEGDIELRKQIVVEGIAESILKILSTRKLSDIPRFFSSFFRSITYPSSVEVINLLIQKHPLTPLLRLIDHFDEQIQCDAIVSMSNIIYYGALGSDQSTNHPYYEKLVINNGIQRIFNLFKGSQFALSKNAASICLGIIFRAREMINIEMKVSIISHLKIIMNHSDKDLRKFVNVALHCLQSNPNPAEF</sequence>
<name>A0A5J4UTJ8_9EUKA</name>
<dbReference type="EMBL" id="SNRW01012488">
    <property type="protein sequence ID" value="KAA6373758.1"/>
    <property type="molecule type" value="Genomic_DNA"/>
</dbReference>
<protein>
    <submittedName>
        <fullName evidence="1">Uncharacterized protein</fullName>
    </submittedName>
</protein>
<dbReference type="SUPFAM" id="SSF48371">
    <property type="entry name" value="ARM repeat"/>
    <property type="match status" value="1"/>
</dbReference>
<evidence type="ECO:0000313" key="2">
    <source>
        <dbReference type="Proteomes" id="UP000324800"/>
    </source>
</evidence>
<proteinExistence type="predicted"/>
<comment type="caution">
    <text evidence="1">The sequence shown here is derived from an EMBL/GenBank/DDBJ whole genome shotgun (WGS) entry which is preliminary data.</text>
</comment>
<dbReference type="Proteomes" id="UP000324800">
    <property type="component" value="Unassembled WGS sequence"/>
</dbReference>
<organism evidence="1 2">
    <name type="scientific">Streblomastix strix</name>
    <dbReference type="NCBI Taxonomy" id="222440"/>
    <lineage>
        <taxon>Eukaryota</taxon>
        <taxon>Metamonada</taxon>
        <taxon>Preaxostyla</taxon>
        <taxon>Oxymonadida</taxon>
        <taxon>Streblomastigidae</taxon>
        <taxon>Streblomastix</taxon>
    </lineage>
</organism>
<gene>
    <name evidence="1" type="ORF">EZS28_030714</name>
</gene>
<evidence type="ECO:0000313" key="1">
    <source>
        <dbReference type="EMBL" id="KAA6373758.1"/>
    </source>
</evidence>
<dbReference type="InterPro" id="IPR011989">
    <property type="entry name" value="ARM-like"/>
</dbReference>
<dbReference type="Gene3D" id="1.25.10.10">
    <property type="entry name" value="Leucine-rich Repeat Variant"/>
    <property type="match status" value="2"/>
</dbReference>
<dbReference type="AlphaFoldDB" id="A0A5J4UTJ8"/>
<dbReference type="InterPro" id="IPR016024">
    <property type="entry name" value="ARM-type_fold"/>
</dbReference>
<accession>A0A5J4UTJ8</accession>
<reference evidence="1 2" key="1">
    <citation type="submission" date="2019-03" db="EMBL/GenBank/DDBJ databases">
        <title>Single cell metagenomics reveals metabolic interactions within the superorganism composed of flagellate Streblomastix strix and complex community of Bacteroidetes bacteria on its surface.</title>
        <authorList>
            <person name="Treitli S.C."/>
            <person name="Kolisko M."/>
            <person name="Husnik F."/>
            <person name="Keeling P."/>
            <person name="Hampl V."/>
        </authorList>
    </citation>
    <scope>NUCLEOTIDE SEQUENCE [LARGE SCALE GENOMIC DNA]</scope>
    <source>
        <strain evidence="1">ST1C</strain>
    </source>
</reference>